<proteinExistence type="predicted"/>
<evidence type="ECO:0000256" key="1">
    <source>
        <dbReference type="SAM" id="Phobius"/>
    </source>
</evidence>
<accession>A0A0E9S7M6</accession>
<protein>
    <submittedName>
        <fullName evidence="2">Uncharacterized protein</fullName>
    </submittedName>
</protein>
<name>A0A0E9S7M6_ANGAN</name>
<reference evidence="2" key="1">
    <citation type="submission" date="2014-11" db="EMBL/GenBank/DDBJ databases">
        <authorList>
            <person name="Amaro Gonzalez C."/>
        </authorList>
    </citation>
    <scope>NUCLEOTIDE SEQUENCE</scope>
</reference>
<dbReference type="AlphaFoldDB" id="A0A0E9S7M6"/>
<sequence>MCQTHCPHNGHILIIIIVLLHSNNLVTCLLQRTTCLTP</sequence>
<keyword evidence="1" id="KW-0472">Membrane</keyword>
<keyword evidence="1" id="KW-0812">Transmembrane</keyword>
<feature type="transmembrane region" description="Helical" evidence="1">
    <location>
        <begin position="12"/>
        <end position="30"/>
    </location>
</feature>
<organism evidence="2">
    <name type="scientific">Anguilla anguilla</name>
    <name type="common">European freshwater eel</name>
    <name type="synonym">Muraena anguilla</name>
    <dbReference type="NCBI Taxonomy" id="7936"/>
    <lineage>
        <taxon>Eukaryota</taxon>
        <taxon>Metazoa</taxon>
        <taxon>Chordata</taxon>
        <taxon>Craniata</taxon>
        <taxon>Vertebrata</taxon>
        <taxon>Euteleostomi</taxon>
        <taxon>Actinopterygii</taxon>
        <taxon>Neopterygii</taxon>
        <taxon>Teleostei</taxon>
        <taxon>Anguilliformes</taxon>
        <taxon>Anguillidae</taxon>
        <taxon>Anguilla</taxon>
    </lineage>
</organism>
<dbReference type="EMBL" id="GBXM01072044">
    <property type="protein sequence ID" value="JAH36533.1"/>
    <property type="molecule type" value="Transcribed_RNA"/>
</dbReference>
<evidence type="ECO:0000313" key="2">
    <source>
        <dbReference type="EMBL" id="JAH36533.1"/>
    </source>
</evidence>
<keyword evidence="1" id="KW-1133">Transmembrane helix</keyword>
<reference evidence="2" key="2">
    <citation type="journal article" date="2015" name="Fish Shellfish Immunol.">
        <title>Early steps in the European eel (Anguilla anguilla)-Vibrio vulnificus interaction in the gills: Role of the RtxA13 toxin.</title>
        <authorList>
            <person name="Callol A."/>
            <person name="Pajuelo D."/>
            <person name="Ebbesson L."/>
            <person name="Teles M."/>
            <person name="MacKenzie S."/>
            <person name="Amaro C."/>
        </authorList>
    </citation>
    <scope>NUCLEOTIDE SEQUENCE</scope>
</reference>